<proteinExistence type="inferred from homology"/>
<dbReference type="InterPro" id="IPR011162">
    <property type="entry name" value="MHC_I/II-like_Ag-recog"/>
</dbReference>
<dbReference type="GO" id="GO:0002486">
    <property type="term" value="P:antigen processing and presentation of endogenous peptide antigen via MHC class I via ER pathway, TAP-independent"/>
    <property type="evidence" value="ECO:0007669"/>
    <property type="project" value="TreeGrafter"/>
</dbReference>
<dbReference type="GO" id="GO:0046703">
    <property type="term" value="F:natural killer cell lectin-like receptor binding"/>
    <property type="evidence" value="ECO:0007669"/>
    <property type="project" value="UniProtKB-ARBA"/>
</dbReference>
<comment type="caution">
    <text evidence="12">The sequence shown here is derived from an EMBL/GenBank/DDBJ whole genome shotgun (WGS) entry which is preliminary data.</text>
</comment>
<dbReference type="GO" id="GO:0001916">
    <property type="term" value="P:positive regulation of T cell mediated cytotoxicity"/>
    <property type="evidence" value="ECO:0007669"/>
    <property type="project" value="TreeGrafter"/>
</dbReference>
<keyword evidence="10" id="KW-0449">Lipoprotein</keyword>
<dbReference type="InterPro" id="IPR029287">
    <property type="entry name" value="RAE-1"/>
</dbReference>
<evidence type="ECO:0000313" key="13">
    <source>
        <dbReference type="Proteomes" id="UP000645828"/>
    </source>
</evidence>
<evidence type="ECO:0000313" key="12">
    <source>
        <dbReference type="EMBL" id="CAD7691527.1"/>
    </source>
</evidence>
<evidence type="ECO:0000256" key="7">
    <source>
        <dbReference type="ARBA" id="ARBA00023136"/>
    </source>
</evidence>
<evidence type="ECO:0000256" key="8">
    <source>
        <dbReference type="ARBA" id="ARBA00023157"/>
    </source>
</evidence>
<organism evidence="12 13">
    <name type="scientific">Nyctereutes procyonoides</name>
    <name type="common">Raccoon dog</name>
    <name type="synonym">Canis procyonoides</name>
    <dbReference type="NCBI Taxonomy" id="34880"/>
    <lineage>
        <taxon>Eukaryota</taxon>
        <taxon>Metazoa</taxon>
        <taxon>Chordata</taxon>
        <taxon>Craniata</taxon>
        <taxon>Vertebrata</taxon>
        <taxon>Euteleostomi</taxon>
        <taxon>Mammalia</taxon>
        <taxon>Eutheria</taxon>
        <taxon>Laurasiatheria</taxon>
        <taxon>Carnivora</taxon>
        <taxon>Caniformia</taxon>
        <taxon>Canidae</taxon>
        <taxon>Nyctereutes</taxon>
    </lineage>
</organism>
<comment type="similarity">
    <text evidence="3">Belongs to the NKG2D ligand family.</text>
</comment>
<keyword evidence="9" id="KW-0325">Glycoprotein</keyword>
<evidence type="ECO:0000256" key="10">
    <source>
        <dbReference type="ARBA" id="ARBA00023288"/>
    </source>
</evidence>
<sequence length="162" mass="18939">MADAHSLCLNFTLKSQARPEHPWYEVQGSVDKKPFLQYDSDSSKVRPLGLLGKKVNATKAWTELTQMVADVGQELRMILPDIRLENNMTKGPTSETRWTYWEIRELKESKPMTVFVNPGARGIKEEWESKGMADYFRRISMGDCNQWLQEFLEHWEKMLEPK</sequence>
<gene>
    <name evidence="12" type="ORF">NYPRO_LOCUS24321</name>
</gene>
<evidence type="ECO:0000256" key="5">
    <source>
        <dbReference type="ARBA" id="ARBA00022622"/>
    </source>
</evidence>
<dbReference type="PANTHER" id="PTHR16675">
    <property type="entry name" value="MHC CLASS I-RELATED"/>
    <property type="match status" value="1"/>
</dbReference>
<evidence type="ECO:0000256" key="1">
    <source>
        <dbReference type="ARBA" id="ARBA00002305"/>
    </source>
</evidence>
<dbReference type="PANTHER" id="PTHR16675:SF64">
    <property type="entry name" value="RETINOIC ACID EARLY TRANSCRIPT 1E"/>
    <property type="match status" value="1"/>
</dbReference>
<dbReference type="GO" id="GO:0002476">
    <property type="term" value="P:antigen processing and presentation of endogenous peptide antigen via MHC class Ib"/>
    <property type="evidence" value="ECO:0007669"/>
    <property type="project" value="TreeGrafter"/>
</dbReference>
<evidence type="ECO:0000256" key="3">
    <source>
        <dbReference type="ARBA" id="ARBA00008353"/>
    </source>
</evidence>
<name>A0A811ZQZ2_NYCPR</name>
<dbReference type="GO" id="GO:0009897">
    <property type="term" value="C:external side of plasma membrane"/>
    <property type="evidence" value="ECO:0007669"/>
    <property type="project" value="TreeGrafter"/>
</dbReference>
<keyword evidence="7" id="KW-0472">Membrane</keyword>
<keyword evidence="5" id="KW-0336">GPI-anchor</keyword>
<dbReference type="Proteomes" id="UP000645828">
    <property type="component" value="Unassembled WGS sequence"/>
</dbReference>
<dbReference type="AlphaFoldDB" id="A0A811ZQZ2"/>
<dbReference type="InterPro" id="IPR037055">
    <property type="entry name" value="MHC_I-like_Ag-recog_sf"/>
</dbReference>
<keyword evidence="8" id="KW-1015">Disulfide bond</keyword>
<accession>A0A811ZQZ2</accession>
<dbReference type="InterPro" id="IPR050208">
    <property type="entry name" value="MHC_class-I_related"/>
</dbReference>
<reference evidence="12" key="1">
    <citation type="submission" date="2020-12" db="EMBL/GenBank/DDBJ databases">
        <authorList>
            <consortium name="Molecular Ecology Group"/>
        </authorList>
    </citation>
    <scope>NUCLEOTIDE SEQUENCE</scope>
    <source>
        <strain evidence="12">TBG_1078</strain>
    </source>
</reference>
<feature type="domain" description="Retinoic acid early-inducible protein 1" evidence="11">
    <location>
        <begin position="3"/>
        <end position="91"/>
    </location>
</feature>
<evidence type="ECO:0000259" key="11">
    <source>
        <dbReference type="Pfam" id="PF14586"/>
    </source>
</evidence>
<keyword evidence="4" id="KW-1003">Cell membrane</keyword>
<evidence type="ECO:0000256" key="4">
    <source>
        <dbReference type="ARBA" id="ARBA00022475"/>
    </source>
</evidence>
<protein>
    <submittedName>
        <fullName evidence="12">(raccoon dog) hypothetical protein</fullName>
    </submittedName>
</protein>
<evidence type="ECO:0000256" key="9">
    <source>
        <dbReference type="ARBA" id="ARBA00023180"/>
    </source>
</evidence>
<comment type="function">
    <text evidence="1">Acts as a ligand for KLRK1.</text>
</comment>
<keyword evidence="6" id="KW-0732">Signal</keyword>
<dbReference type="GO" id="GO:0006955">
    <property type="term" value="P:immune response"/>
    <property type="evidence" value="ECO:0007669"/>
    <property type="project" value="TreeGrafter"/>
</dbReference>
<dbReference type="EMBL" id="CAJHUB010000775">
    <property type="protein sequence ID" value="CAD7691527.1"/>
    <property type="molecule type" value="Genomic_DNA"/>
</dbReference>
<evidence type="ECO:0000256" key="6">
    <source>
        <dbReference type="ARBA" id="ARBA00022729"/>
    </source>
</evidence>
<dbReference type="SUPFAM" id="SSF54452">
    <property type="entry name" value="MHC antigen-recognition domain"/>
    <property type="match status" value="1"/>
</dbReference>
<keyword evidence="13" id="KW-1185">Reference proteome</keyword>
<dbReference type="Gene3D" id="3.30.500.10">
    <property type="entry name" value="MHC class I-like antigen recognition-like"/>
    <property type="match status" value="2"/>
</dbReference>
<comment type="subcellular location">
    <subcellularLocation>
        <location evidence="2">Cell membrane</location>
        <topology evidence="2">Lipid-anchor</topology>
        <topology evidence="2">GPI-anchor</topology>
    </subcellularLocation>
</comment>
<evidence type="ECO:0000256" key="2">
    <source>
        <dbReference type="ARBA" id="ARBA00004609"/>
    </source>
</evidence>
<dbReference type="GO" id="GO:0005615">
    <property type="term" value="C:extracellular space"/>
    <property type="evidence" value="ECO:0007669"/>
    <property type="project" value="TreeGrafter"/>
</dbReference>
<dbReference type="Pfam" id="PF14586">
    <property type="entry name" value="MHC_I_2"/>
    <property type="match status" value="1"/>
</dbReference>